<dbReference type="EMBL" id="JAPHNI010000218">
    <property type="protein sequence ID" value="KAJ8114006.1"/>
    <property type="molecule type" value="Genomic_DNA"/>
</dbReference>
<dbReference type="Proteomes" id="UP001153331">
    <property type="component" value="Unassembled WGS sequence"/>
</dbReference>
<reference evidence="1" key="1">
    <citation type="submission" date="2022-11" db="EMBL/GenBank/DDBJ databases">
        <title>Genome Sequence of Boeremia exigua.</title>
        <authorList>
            <person name="Buettner E."/>
        </authorList>
    </citation>
    <scope>NUCLEOTIDE SEQUENCE</scope>
    <source>
        <strain evidence="1">CU02</strain>
    </source>
</reference>
<comment type="caution">
    <text evidence="1">The sequence shown here is derived from an EMBL/GenBank/DDBJ whole genome shotgun (WGS) entry which is preliminary data.</text>
</comment>
<organism evidence="1 2">
    <name type="scientific">Boeremia exigua</name>
    <dbReference type="NCBI Taxonomy" id="749465"/>
    <lineage>
        <taxon>Eukaryota</taxon>
        <taxon>Fungi</taxon>
        <taxon>Dikarya</taxon>
        <taxon>Ascomycota</taxon>
        <taxon>Pezizomycotina</taxon>
        <taxon>Dothideomycetes</taxon>
        <taxon>Pleosporomycetidae</taxon>
        <taxon>Pleosporales</taxon>
        <taxon>Pleosporineae</taxon>
        <taxon>Didymellaceae</taxon>
        <taxon>Boeremia</taxon>
    </lineage>
</organism>
<accession>A0ACC2IFS2</accession>
<protein>
    <submittedName>
        <fullName evidence="1">Uncharacterized protein</fullName>
    </submittedName>
</protein>
<name>A0ACC2IFS2_9PLEO</name>
<evidence type="ECO:0000313" key="2">
    <source>
        <dbReference type="Proteomes" id="UP001153331"/>
    </source>
</evidence>
<gene>
    <name evidence="1" type="ORF">OPT61_g4010</name>
</gene>
<proteinExistence type="predicted"/>
<evidence type="ECO:0000313" key="1">
    <source>
        <dbReference type="EMBL" id="KAJ8114006.1"/>
    </source>
</evidence>
<keyword evidence="2" id="KW-1185">Reference proteome</keyword>
<sequence length="367" mass="40598">MFHLLTLGLLAATVTAAPAPQLIDLTPGYSKGDSNPARFRYYENQDFLQGPCDITTGPDGNIWTQNFLDNTVSKIEIQSGRIANYKVPYSPDQLYPNQSLPLTGRVAFACAIQPGSDGNLYAATGVRSQFLKINPANGNIKVFTPPLPNVPFLGNIQPFNDLWDGGSGMWYTLTTAGTLYHFDYATETFDGVYPLPTPLNGVVGAFVSKIDGNVWLAEMLGQAITKFDVKTKKFTRYPLPLSGIGIVVVRAETENRYIWFTGFVSNSNVRFDTRTEKIDVFTDPLPASFPTENTVDRQGRYWYSTATRNTIQYLDSNNEPVIIDMPDNGITLPVGIPPGLNIAIHSGPDNAIYFSQVLRNRIGRYQL</sequence>